<name>A0A378MWH6_MANHA</name>
<keyword evidence="1" id="KW-1133">Transmembrane helix</keyword>
<reference evidence="2 3" key="1">
    <citation type="submission" date="2018-06" db="EMBL/GenBank/DDBJ databases">
        <authorList>
            <consortium name="Pathogen Informatics"/>
            <person name="Doyle S."/>
        </authorList>
    </citation>
    <scope>NUCLEOTIDE SEQUENCE [LARGE SCALE GENOMIC DNA]</scope>
    <source>
        <strain evidence="2 3">NCTC10638</strain>
    </source>
</reference>
<evidence type="ECO:0000313" key="3">
    <source>
        <dbReference type="Proteomes" id="UP000254802"/>
    </source>
</evidence>
<evidence type="ECO:0000313" key="2">
    <source>
        <dbReference type="EMBL" id="STY60047.1"/>
    </source>
</evidence>
<keyword evidence="1" id="KW-0812">Transmembrane</keyword>
<accession>A0A378MWH6</accession>
<dbReference type="InterPro" id="IPR045584">
    <property type="entry name" value="Pilin-like"/>
</dbReference>
<dbReference type="SUPFAM" id="SSF54523">
    <property type="entry name" value="Pili subunits"/>
    <property type="match status" value="1"/>
</dbReference>
<gene>
    <name evidence="2" type="ORF">NCTC10638_01240</name>
</gene>
<evidence type="ECO:0000256" key="1">
    <source>
        <dbReference type="SAM" id="Phobius"/>
    </source>
</evidence>
<keyword evidence="1" id="KW-0472">Membrane</keyword>
<dbReference type="Proteomes" id="UP000254802">
    <property type="component" value="Unassembled WGS sequence"/>
</dbReference>
<dbReference type="AlphaFoldDB" id="A0A378MWH6"/>
<proteinExistence type="predicted"/>
<organism evidence="2 3">
    <name type="scientific">Mannheimia haemolytica</name>
    <name type="common">Pasteurella haemolytica</name>
    <dbReference type="NCBI Taxonomy" id="75985"/>
    <lineage>
        <taxon>Bacteria</taxon>
        <taxon>Pseudomonadati</taxon>
        <taxon>Pseudomonadota</taxon>
        <taxon>Gammaproteobacteria</taxon>
        <taxon>Pasteurellales</taxon>
        <taxon>Pasteurellaceae</taxon>
        <taxon>Mannheimia</taxon>
    </lineage>
</organism>
<protein>
    <submittedName>
        <fullName evidence="2">Tfp pilus assembly protein FimT</fullName>
    </submittedName>
</protein>
<sequence length="60" mass="6987">MYKAITLIEILTTITIMVIAVYFISPVIFTLQDRIALHSEIENIQSFIQQIQTKARLYQT</sequence>
<feature type="transmembrane region" description="Helical" evidence="1">
    <location>
        <begin position="6"/>
        <end position="29"/>
    </location>
</feature>
<dbReference type="EMBL" id="UGPN01000002">
    <property type="protein sequence ID" value="STY60047.1"/>
    <property type="molecule type" value="Genomic_DNA"/>
</dbReference>